<feature type="region of interest" description="Disordered" evidence="1">
    <location>
        <begin position="1"/>
        <end position="35"/>
    </location>
</feature>
<sequence length="35" mass="3364">MAAADSALDPSGIPAKGAASSALASPPIRAWANRA</sequence>
<name>A0A251XP00_CLAMM</name>
<accession>A0A251XP00</accession>
<evidence type="ECO:0000256" key="1">
    <source>
        <dbReference type="SAM" id="MobiDB-lite"/>
    </source>
</evidence>
<comment type="caution">
    <text evidence="2">The sequence shown here is derived from an EMBL/GenBank/DDBJ whole genome shotgun (WGS) entry which is preliminary data.</text>
</comment>
<dbReference type="AlphaFoldDB" id="A0A251XP00"/>
<keyword evidence="3" id="KW-1185">Reference proteome</keyword>
<reference evidence="2 3" key="1">
    <citation type="submission" date="2016-08" db="EMBL/GenBank/DDBJ databases">
        <title>Genome sequence of Clavibacter michiganensis subsp. michiganensis strain CASJ007.</title>
        <authorList>
            <person name="Thapa S.P."/>
            <person name="Coaker G."/>
        </authorList>
    </citation>
    <scope>NUCLEOTIDE SEQUENCE [LARGE SCALE GENOMIC DNA]</scope>
    <source>
        <strain evidence="2">CASJ007</strain>
    </source>
</reference>
<proteinExistence type="predicted"/>
<protein>
    <submittedName>
        <fullName evidence="2">Uncharacterized protein</fullName>
    </submittedName>
</protein>
<evidence type="ECO:0000313" key="3">
    <source>
        <dbReference type="Proteomes" id="UP000195062"/>
    </source>
</evidence>
<gene>
    <name evidence="2" type="ORF">CMMCAS07_09530</name>
</gene>
<organism evidence="2 3">
    <name type="scientific">Clavibacter michiganensis subsp. michiganensis</name>
    <dbReference type="NCBI Taxonomy" id="33013"/>
    <lineage>
        <taxon>Bacteria</taxon>
        <taxon>Bacillati</taxon>
        <taxon>Actinomycetota</taxon>
        <taxon>Actinomycetes</taxon>
        <taxon>Micrococcales</taxon>
        <taxon>Microbacteriaceae</taxon>
        <taxon>Clavibacter</taxon>
    </lineage>
</organism>
<dbReference type="EMBL" id="MDHH01000001">
    <property type="protein sequence ID" value="OUE05177.1"/>
    <property type="molecule type" value="Genomic_DNA"/>
</dbReference>
<evidence type="ECO:0000313" key="2">
    <source>
        <dbReference type="EMBL" id="OUE05177.1"/>
    </source>
</evidence>
<dbReference type="Proteomes" id="UP000195062">
    <property type="component" value="Unassembled WGS sequence"/>
</dbReference>